<dbReference type="EMBL" id="OZ019899">
    <property type="protein sequence ID" value="CAK9231735.1"/>
    <property type="molecule type" value="Genomic_DNA"/>
</dbReference>
<reference evidence="1" key="1">
    <citation type="submission" date="2024-02" db="EMBL/GenBank/DDBJ databases">
        <authorList>
            <consortium name="ELIXIR-Norway"/>
            <consortium name="Elixir Norway"/>
        </authorList>
    </citation>
    <scope>NUCLEOTIDE SEQUENCE</scope>
</reference>
<keyword evidence="2" id="KW-1185">Reference proteome</keyword>
<proteinExistence type="predicted"/>
<gene>
    <name evidence="1" type="ORF">CSSPTR1EN2_LOCUS20906</name>
</gene>
<accession>A0ABP0UWL4</accession>
<organism evidence="1 2">
    <name type="scientific">Sphagnum troendelagicum</name>
    <dbReference type="NCBI Taxonomy" id="128251"/>
    <lineage>
        <taxon>Eukaryota</taxon>
        <taxon>Viridiplantae</taxon>
        <taxon>Streptophyta</taxon>
        <taxon>Embryophyta</taxon>
        <taxon>Bryophyta</taxon>
        <taxon>Sphagnophytina</taxon>
        <taxon>Sphagnopsida</taxon>
        <taxon>Sphagnales</taxon>
        <taxon>Sphagnaceae</taxon>
        <taxon>Sphagnum</taxon>
    </lineage>
</organism>
<dbReference type="Proteomes" id="UP001497512">
    <property type="component" value="Chromosome 7"/>
</dbReference>
<protein>
    <submittedName>
        <fullName evidence="1">Uncharacterized protein</fullName>
    </submittedName>
</protein>
<name>A0ABP0UWL4_9BRYO</name>
<sequence length="90" mass="10038">MYNFLNMNLQSVISTATRLDGNKGPTELWGNGQFGCNEAGSHALIQTLSQNQDPKFQAIPSTHMDGLGGFWHSVNKSMICVWNSHEFHDQ</sequence>
<evidence type="ECO:0000313" key="1">
    <source>
        <dbReference type="EMBL" id="CAK9231735.1"/>
    </source>
</evidence>
<evidence type="ECO:0000313" key="2">
    <source>
        <dbReference type="Proteomes" id="UP001497512"/>
    </source>
</evidence>